<evidence type="ECO:0000313" key="1">
    <source>
        <dbReference type="EMBL" id="KRZ24709.1"/>
    </source>
</evidence>
<dbReference type="EMBL" id="JYDV01000213">
    <property type="protein sequence ID" value="KRZ24709.1"/>
    <property type="molecule type" value="Genomic_DNA"/>
</dbReference>
<comment type="caution">
    <text evidence="1">The sequence shown here is derived from an EMBL/GenBank/DDBJ whole genome shotgun (WGS) entry which is preliminary data.</text>
</comment>
<feature type="non-terminal residue" evidence="1">
    <location>
        <position position="1"/>
    </location>
</feature>
<protein>
    <submittedName>
        <fullName evidence="1">Uncharacterized protein</fullName>
    </submittedName>
</protein>
<evidence type="ECO:0000313" key="2">
    <source>
        <dbReference type="Proteomes" id="UP000054826"/>
    </source>
</evidence>
<organism evidence="1 2">
    <name type="scientific">Trichinella pseudospiralis</name>
    <name type="common">Parasitic roundworm</name>
    <dbReference type="NCBI Taxonomy" id="6337"/>
    <lineage>
        <taxon>Eukaryota</taxon>
        <taxon>Metazoa</taxon>
        <taxon>Ecdysozoa</taxon>
        <taxon>Nematoda</taxon>
        <taxon>Enoplea</taxon>
        <taxon>Dorylaimia</taxon>
        <taxon>Trichinellida</taxon>
        <taxon>Trichinellidae</taxon>
        <taxon>Trichinella</taxon>
    </lineage>
</organism>
<sequence length="43" mass="4918">LFLTLVGYRKIGQVWPFAQTYGRLSDFSTDLGQDQRLNQVTSP</sequence>
<proteinExistence type="predicted"/>
<reference evidence="1 2" key="1">
    <citation type="submission" date="2015-01" db="EMBL/GenBank/DDBJ databases">
        <title>Evolution of Trichinella species and genotypes.</title>
        <authorList>
            <person name="Korhonen P.K."/>
            <person name="Edoardo P."/>
            <person name="Giuseppe L.R."/>
            <person name="Gasser R.B."/>
        </authorList>
    </citation>
    <scope>NUCLEOTIDE SEQUENCE [LARGE SCALE GENOMIC DNA]</scope>
    <source>
        <strain evidence="1">ISS176</strain>
    </source>
</reference>
<dbReference type="AlphaFoldDB" id="A0A0V1IRA8"/>
<gene>
    <name evidence="1" type="ORF">T4C_2848</name>
</gene>
<dbReference type="Proteomes" id="UP000054826">
    <property type="component" value="Unassembled WGS sequence"/>
</dbReference>
<accession>A0A0V1IRA8</accession>
<name>A0A0V1IRA8_TRIPS</name>